<proteinExistence type="inferred from homology"/>
<evidence type="ECO:0000259" key="10">
    <source>
        <dbReference type="Pfam" id="PF16211"/>
    </source>
</evidence>
<dbReference type="Pfam" id="PF16211">
    <property type="entry name" value="Histone_H2A_C"/>
    <property type="match status" value="1"/>
</dbReference>
<evidence type="ECO:0000259" key="9">
    <source>
        <dbReference type="Pfam" id="PF00125"/>
    </source>
</evidence>
<protein>
    <recommendedName>
        <fullName evidence="7">Histone H2A</fullName>
    </recommendedName>
</protein>
<feature type="region of interest" description="Disordered" evidence="8">
    <location>
        <begin position="1"/>
        <end position="21"/>
    </location>
</feature>
<dbReference type="Gene3D" id="1.10.20.10">
    <property type="entry name" value="Histone, subunit A"/>
    <property type="match status" value="1"/>
</dbReference>
<dbReference type="PANTHER" id="PTHR23430">
    <property type="entry name" value="HISTONE H2A"/>
    <property type="match status" value="1"/>
</dbReference>
<accession>A0A4Q1BPW0</accession>
<dbReference type="FunFam" id="1.10.20.10:FF:000103">
    <property type="entry name" value="Histone H2A type 1"/>
    <property type="match status" value="1"/>
</dbReference>
<evidence type="ECO:0000256" key="6">
    <source>
        <dbReference type="ARBA" id="ARBA00023242"/>
    </source>
</evidence>
<dbReference type="STRING" id="5217.A0A4Q1BPW0"/>
<dbReference type="InterPro" id="IPR009072">
    <property type="entry name" value="Histone-fold"/>
</dbReference>
<evidence type="ECO:0000256" key="3">
    <source>
        <dbReference type="ARBA" id="ARBA00010691"/>
    </source>
</evidence>
<evidence type="ECO:0000313" key="12">
    <source>
        <dbReference type="Proteomes" id="UP000289152"/>
    </source>
</evidence>
<dbReference type="OrthoDB" id="9421954at2759"/>
<dbReference type="InParanoid" id="A0A4Q1BPW0"/>
<evidence type="ECO:0000256" key="7">
    <source>
        <dbReference type="RuleBase" id="RU003767"/>
    </source>
</evidence>
<keyword evidence="4 7" id="KW-0158">Chromosome</keyword>
<dbReference type="CDD" id="cd00074">
    <property type="entry name" value="HFD_H2A"/>
    <property type="match status" value="1"/>
</dbReference>
<dbReference type="GO" id="GO:0003677">
    <property type="term" value="F:DNA binding"/>
    <property type="evidence" value="ECO:0007669"/>
    <property type="project" value="UniProtKB-KW"/>
</dbReference>
<evidence type="ECO:0000256" key="1">
    <source>
        <dbReference type="ARBA" id="ARBA00004123"/>
    </source>
</evidence>
<name>A0A4Q1BPW0_TREME</name>
<dbReference type="InterPro" id="IPR002119">
    <property type="entry name" value="Histone_H2A"/>
</dbReference>
<comment type="subcellular location">
    <subcellularLocation>
        <location evidence="2">Chromosome</location>
    </subcellularLocation>
    <subcellularLocation>
        <location evidence="1 7">Nucleus</location>
    </subcellularLocation>
</comment>
<evidence type="ECO:0000256" key="5">
    <source>
        <dbReference type="ARBA" id="ARBA00022990"/>
    </source>
</evidence>
<gene>
    <name evidence="11" type="ORF">M231_02759</name>
</gene>
<comment type="subunit">
    <text evidence="7">The nucleosome is a histone octamer containing two molecules each of H2A, H2B, H3 and H4 assembled in one H3-H4 heterotetramer and two H2A-H2B heterodimers. The octamer wraps approximately 147 bp of DNA.</text>
</comment>
<dbReference type="PRINTS" id="PR00620">
    <property type="entry name" value="HISTONEH2A"/>
</dbReference>
<dbReference type="AlphaFoldDB" id="A0A4Q1BPW0"/>
<dbReference type="Proteomes" id="UP000289152">
    <property type="component" value="Unassembled WGS sequence"/>
</dbReference>
<keyword evidence="7" id="KW-0544">Nucleosome core</keyword>
<dbReference type="InterPro" id="IPR007125">
    <property type="entry name" value="H2A/H2B/H3"/>
</dbReference>
<evidence type="ECO:0000256" key="8">
    <source>
        <dbReference type="SAM" id="MobiDB-lite"/>
    </source>
</evidence>
<reference evidence="11 12" key="1">
    <citation type="submission" date="2016-06" db="EMBL/GenBank/DDBJ databases">
        <title>Evolution of pathogenesis and genome organization in the Tremellales.</title>
        <authorList>
            <person name="Cuomo C."/>
            <person name="Litvintseva A."/>
            <person name="Heitman J."/>
            <person name="Chen Y."/>
            <person name="Sun S."/>
            <person name="Springer D."/>
            <person name="Dromer F."/>
            <person name="Young S."/>
            <person name="Zeng Q."/>
            <person name="Chapman S."/>
            <person name="Gujja S."/>
            <person name="Saif S."/>
            <person name="Birren B."/>
        </authorList>
    </citation>
    <scope>NUCLEOTIDE SEQUENCE [LARGE SCALE GENOMIC DNA]</scope>
    <source>
        <strain evidence="11 12">ATCC 28783</strain>
    </source>
</reference>
<keyword evidence="5" id="KW-0007">Acetylation</keyword>
<dbReference type="SUPFAM" id="SSF47113">
    <property type="entry name" value="Histone-fold"/>
    <property type="match status" value="1"/>
</dbReference>
<keyword evidence="12" id="KW-1185">Reference proteome</keyword>
<keyword evidence="7" id="KW-0238">DNA-binding</keyword>
<dbReference type="VEuPathDB" id="FungiDB:TREMEDRAFT_19608"/>
<dbReference type="GO" id="GO:0000786">
    <property type="term" value="C:nucleosome"/>
    <property type="evidence" value="ECO:0007669"/>
    <property type="project" value="UniProtKB-KW"/>
</dbReference>
<evidence type="ECO:0000256" key="4">
    <source>
        <dbReference type="ARBA" id="ARBA00022454"/>
    </source>
</evidence>
<dbReference type="EMBL" id="SDIL01000024">
    <property type="protein sequence ID" value="RXK39964.1"/>
    <property type="molecule type" value="Genomic_DNA"/>
</dbReference>
<feature type="domain" description="Histone H2A C-terminal" evidence="10">
    <location>
        <begin position="93"/>
        <end position="123"/>
    </location>
</feature>
<comment type="caution">
    <text evidence="11">The sequence shown here is derived from an EMBL/GenBank/DDBJ whole genome shotgun (WGS) entry which is preliminary data.</text>
</comment>
<keyword evidence="6 7" id="KW-0539">Nucleus</keyword>
<organism evidence="11 12">
    <name type="scientific">Tremella mesenterica</name>
    <name type="common">Jelly fungus</name>
    <dbReference type="NCBI Taxonomy" id="5217"/>
    <lineage>
        <taxon>Eukaryota</taxon>
        <taxon>Fungi</taxon>
        <taxon>Dikarya</taxon>
        <taxon>Basidiomycota</taxon>
        <taxon>Agaricomycotina</taxon>
        <taxon>Tremellomycetes</taxon>
        <taxon>Tremellales</taxon>
        <taxon>Tremellaceae</taxon>
        <taxon>Tremella</taxon>
    </lineage>
</organism>
<feature type="compositionally biased region" description="Polar residues" evidence="8">
    <location>
        <begin position="1"/>
        <end position="10"/>
    </location>
</feature>
<sequence length="196" mass="21207">MPITPSSGIKNNRMKGKNKSAKAGVTFPVNRVIRHLKNGHYSNRVGVGAGVYLAAVLEYLTAEVLELAGNAASDNKKSRIQPRHLLLAIKNDEEIDQLLKDVTISQGGVMPAINQFLLPGGNKRGATQGSVSTGVSVSSKSKMSTSSKRREVKPVNESYSLEGESIFPFCFVRGVRMDHREIYPSVQSVGGSTETY</sequence>
<feature type="compositionally biased region" description="Low complexity" evidence="8">
    <location>
        <begin position="125"/>
        <end position="146"/>
    </location>
</feature>
<evidence type="ECO:0000256" key="2">
    <source>
        <dbReference type="ARBA" id="ARBA00004286"/>
    </source>
</evidence>
<dbReference type="GO" id="GO:0030527">
    <property type="term" value="F:structural constituent of chromatin"/>
    <property type="evidence" value="ECO:0007669"/>
    <property type="project" value="InterPro"/>
</dbReference>
<feature type="domain" description="Core Histone H2A/H2B/H3" evidence="9">
    <location>
        <begin position="18"/>
        <end position="90"/>
    </location>
</feature>
<feature type="region of interest" description="Disordered" evidence="8">
    <location>
        <begin position="124"/>
        <end position="151"/>
    </location>
</feature>
<dbReference type="GO" id="GO:0005634">
    <property type="term" value="C:nucleus"/>
    <property type="evidence" value="ECO:0007669"/>
    <property type="project" value="UniProtKB-SubCell"/>
</dbReference>
<dbReference type="SMART" id="SM00414">
    <property type="entry name" value="H2A"/>
    <property type="match status" value="1"/>
</dbReference>
<comment type="similarity">
    <text evidence="3 7">Belongs to the histone H2A family.</text>
</comment>
<dbReference type="GO" id="GO:0046982">
    <property type="term" value="F:protein heterodimerization activity"/>
    <property type="evidence" value="ECO:0007669"/>
    <property type="project" value="InterPro"/>
</dbReference>
<dbReference type="InterPro" id="IPR032454">
    <property type="entry name" value="Histone_H2A_C"/>
</dbReference>
<dbReference type="Pfam" id="PF00125">
    <property type="entry name" value="Histone"/>
    <property type="match status" value="1"/>
</dbReference>
<evidence type="ECO:0000313" key="11">
    <source>
        <dbReference type="EMBL" id="RXK39964.1"/>
    </source>
</evidence>